<reference evidence="1 2" key="1">
    <citation type="submission" date="2016-10" db="EMBL/GenBank/DDBJ databases">
        <title>Evaluation of Human, Animal and Environmental Mycobacterium chelonae Isolates by Core Genome Phylogenomic Analysis, Targeted Gene Comparison, and Anti-microbial Susceptibility Patterns: A Tale of Mistaken Identities.</title>
        <authorList>
            <person name="Fogelson S.B."/>
            <person name="Camus A.C."/>
            <person name="Lorenz W."/>
            <person name="Vasireddy R."/>
            <person name="Vasireddy S."/>
            <person name="Smith T."/>
            <person name="Brown-Elliott B.A."/>
            <person name="Wallace R.J.Jr."/>
            <person name="Hasan N.A."/>
            <person name="Reischl U."/>
            <person name="Sanchez S."/>
        </authorList>
    </citation>
    <scope>NUCLEOTIDE SEQUENCE [LARGE SCALE GENOMIC DNA]</scope>
    <source>
        <strain evidence="1 2">42895</strain>
    </source>
</reference>
<organism evidence="1 2">
    <name type="scientific">Mycobacteroides chelonae</name>
    <name type="common">Mycobacterium chelonae</name>
    <dbReference type="NCBI Taxonomy" id="1774"/>
    <lineage>
        <taxon>Bacteria</taxon>
        <taxon>Bacillati</taxon>
        <taxon>Actinomycetota</taxon>
        <taxon>Actinomycetes</taxon>
        <taxon>Mycobacteriales</taxon>
        <taxon>Mycobacteriaceae</taxon>
        <taxon>Mycobacteroides</taxon>
    </lineage>
</organism>
<accession>A0AB73LN42</accession>
<dbReference type="AlphaFoldDB" id="A0AB73LN42"/>
<sequence length="100" mass="10131">MGQVLAADLAALGKLKPEIDELASELKAKIPPASTSPHGADPAIAAMHSLLSDTLAEVGTVLVGWMGALGDVTAAFQKGLVLTEEQGTAAMRAIGSPLRV</sequence>
<evidence type="ECO:0000313" key="2">
    <source>
        <dbReference type="Proteomes" id="UP000180113"/>
    </source>
</evidence>
<protein>
    <recommendedName>
        <fullName evidence="3">WXG100 family type VII secretion target</fullName>
    </recommendedName>
</protein>
<evidence type="ECO:0000313" key="1">
    <source>
        <dbReference type="EMBL" id="OHT49644.1"/>
    </source>
</evidence>
<evidence type="ECO:0008006" key="3">
    <source>
        <dbReference type="Google" id="ProtNLM"/>
    </source>
</evidence>
<dbReference type="RefSeq" id="WP_052511090.1">
    <property type="nucleotide sequence ID" value="NZ_MLHW01000014.1"/>
</dbReference>
<dbReference type="EMBL" id="MLHW01000014">
    <property type="protein sequence ID" value="OHT49644.1"/>
    <property type="molecule type" value="Genomic_DNA"/>
</dbReference>
<proteinExistence type="predicted"/>
<dbReference type="GeneID" id="45764186"/>
<comment type="caution">
    <text evidence="1">The sequence shown here is derived from an EMBL/GenBank/DDBJ whole genome shotgun (WGS) entry which is preliminary data.</text>
</comment>
<gene>
    <name evidence="1" type="ORF">BKG62_18985</name>
</gene>
<name>A0AB73LN42_MYCCH</name>
<dbReference type="Proteomes" id="UP000180113">
    <property type="component" value="Unassembled WGS sequence"/>
</dbReference>